<dbReference type="Proteomes" id="UP000799424">
    <property type="component" value="Unassembled WGS sequence"/>
</dbReference>
<dbReference type="EMBL" id="MU006238">
    <property type="protein sequence ID" value="KAF2821271.1"/>
    <property type="molecule type" value="Genomic_DNA"/>
</dbReference>
<proteinExistence type="predicted"/>
<name>A0A6A6ZJJ8_9PLEO</name>
<gene>
    <name evidence="1" type="ORF">CC86DRAFT_411569</name>
</gene>
<organism evidence="1 2">
    <name type="scientific">Ophiobolus disseminans</name>
    <dbReference type="NCBI Taxonomy" id="1469910"/>
    <lineage>
        <taxon>Eukaryota</taxon>
        <taxon>Fungi</taxon>
        <taxon>Dikarya</taxon>
        <taxon>Ascomycota</taxon>
        <taxon>Pezizomycotina</taxon>
        <taxon>Dothideomycetes</taxon>
        <taxon>Pleosporomycetidae</taxon>
        <taxon>Pleosporales</taxon>
        <taxon>Pleosporineae</taxon>
        <taxon>Phaeosphaeriaceae</taxon>
        <taxon>Ophiobolus</taxon>
    </lineage>
</organism>
<keyword evidence="2" id="KW-1185">Reference proteome</keyword>
<sequence>MSSTNQRQSWPLPMRTSLFLVQSKPPSSIYRSLYDIVKAQDPHSIPAKNPTPAAKLINPIPHAPPATSTLPAEPVKFISPVPDMPVIPPIGIPEGIDMTDPSGIVIRASVVAELLRLIVVEIEAARAATG</sequence>
<dbReference type="AlphaFoldDB" id="A0A6A6ZJJ8"/>
<evidence type="ECO:0000313" key="2">
    <source>
        <dbReference type="Proteomes" id="UP000799424"/>
    </source>
</evidence>
<reference evidence="1" key="1">
    <citation type="journal article" date="2020" name="Stud. Mycol.">
        <title>101 Dothideomycetes genomes: a test case for predicting lifestyles and emergence of pathogens.</title>
        <authorList>
            <person name="Haridas S."/>
            <person name="Albert R."/>
            <person name="Binder M."/>
            <person name="Bloem J."/>
            <person name="Labutti K."/>
            <person name="Salamov A."/>
            <person name="Andreopoulos B."/>
            <person name="Baker S."/>
            <person name="Barry K."/>
            <person name="Bills G."/>
            <person name="Bluhm B."/>
            <person name="Cannon C."/>
            <person name="Castanera R."/>
            <person name="Culley D."/>
            <person name="Daum C."/>
            <person name="Ezra D."/>
            <person name="Gonzalez J."/>
            <person name="Henrissat B."/>
            <person name="Kuo A."/>
            <person name="Liang C."/>
            <person name="Lipzen A."/>
            <person name="Lutzoni F."/>
            <person name="Magnuson J."/>
            <person name="Mondo S."/>
            <person name="Nolan M."/>
            <person name="Ohm R."/>
            <person name="Pangilinan J."/>
            <person name="Park H.-J."/>
            <person name="Ramirez L."/>
            <person name="Alfaro M."/>
            <person name="Sun H."/>
            <person name="Tritt A."/>
            <person name="Yoshinaga Y."/>
            <person name="Zwiers L.-H."/>
            <person name="Turgeon B."/>
            <person name="Goodwin S."/>
            <person name="Spatafora J."/>
            <person name="Crous P."/>
            <person name="Grigoriev I."/>
        </authorList>
    </citation>
    <scope>NUCLEOTIDE SEQUENCE</scope>
    <source>
        <strain evidence="1">CBS 113818</strain>
    </source>
</reference>
<evidence type="ECO:0000313" key="1">
    <source>
        <dbReference type="EMBL" id="KAF2821271.1"/>
    </source>
</evidence>
<accession>A0A6A6ZJJ8</accession>
<protein>
    <submittedName>
        <fullName evidence="1">Uncharacterized protein</fullName>
    </submittedName>
</protein>